<evidence type="ECO:0000313" key="3">
    <source>
        <dbReference type="Proteomes" id="UP000663848"/>
    </source>
</evidence>
<reference evidence="2" key="1">
    <citation type="submission" date="2021-02" db="EMBL/GenBank/DDBJ databases">
        <authorList>
            <person name="Nowell W R."/>
        </authorList>
    </citation>
    <scope>NUCLEOTIDE SEQUENCE</scope>
</reference>
<name>A0A822GH16_9BILA</name>
<feature type="non-terminal residue" evidence="2">
    <location>
        <position position="1"/>
    </location>
</feature>
<proteinExistence type="predicted"/>
<feature type="compositionally biased region" description="Polar residues" evidence="1">
    <location>
        <begin position="43"/>
        <end position="62"/>
    </location>
</feature>
<evidence type="ECO:0000256" key="1">
    <source>
        <dbReference type="SAM" id="MobiDB-lite"/>
    </source>
</evidence>
<organism evidence="2 3">
    <name type="scientific">Rotaria socialis</name>
    <dbReference type="NCBI Taxonomy" id="392032"/>
    <lineage>
        <taxon>Eukaryota</taxon>
        <taxon>Metazoa</taxon>
        <taxon>Spiralia</taxon>
        <taxon>Gnathifera</taxon>
        <taxon>Rotifera</taxon>
        <taxon>Eurotatoria</taxon>
        <taxon>Bdelloidea</taxon>
        <taxon>Philodinida</taxon>
        <taxon>Philodinidae</taxon>
        <taxon>Rotaria</taxon>
    </lineage>
</organism>
<feature type="non-terminal residue" evidence="2">
    <location>
        <position position="62"/>
    </location>
</feature>
<dbReference type="AlphaFoldDB" id="A0A822GH16"/>
<accession>A0A822GH16</accession>
<comment type="caution">
    <text evidence="2">The sequence shown here is derived from an EMBL/GenBank/DDBJ whole genome shotgun (WGS) entry which is preliminary data.</text>
</comment>
<evidence type="ECO:0000313" key="2">
    <source>
        <dbReference type="EMBL" id="CAF5142893.1"/>
    </source>
</evidence>
<feature type="region of interest" description="Disordered" evidence="1">
    <location>
        <begin position="1"/>
        <end position="62"/>
    </location>
</feature>
<protein>
    <submittedName>
        <fullName evidence="2">Uncharacterized protein</fullName>
    </submittedName>
</protein>
<feature type="compositionally biased region" description="Acidic residues" evidence="1">
    <location>
        <begin position="19"/>
        <end position="42"/>
    </location>
</feature>
<gene>
    <name evidence="2" type="ORF">QYT958_LOCUS47870</name>
</gene>
<dbReference type="EMBL" id="CAJOBR010092520">
    <property type="protein sequence ID" value="CAF5142893.1"/>
    <property type="molecule type" value="Genomic_DNA"/>
</dbReference>
<dbReference type="Proteomes" id="UP000663848">
    <property type="component" value="Unassembled WGS sequence"/>
</dbReference>
<sequence>FPIDEGNVDVNESIQSVGGDEDDLLDDEEQQADQSGDDETQENNDMTTSPFDQIQTTAVTTV</sequence>